<dbReference type="InterPro" id="IPR006571">
    <property type="entry name" value="TLDc_dom"/>
</dbReference>
<dbReference type="Proteomes" id="UP000663891">
    <property type="component" value="Unassembled WGS sequence"/>
</dbReference>
<sequence>MASSKVILDVGGEKYTTSIDTLTAREQNTFFTDLFARQWQAERDPKDDSIFIDRNVILDVGGEKYTTSIDTLTAREQNTFFTDLFARQWQAERDPKDDSIFIDRNGKLFTHILEYLRSGTIPNTIKTDETLRQNLVMEANFFRLQKLINLLAKPTFPGSTLLENYEHKEKLNEFYGKPDQQWELIYKASRDGFTNDAFHKKCDGKGPTITIIQSAQKFLFGGYTSIPWSTNVGPRKDTQAFLFTLANPHNIPPTKYPINPAKTLNAVYHFHSQGPSFGDNADIMVLNNNNLTNVQPRSFTKFPISYTDTTGHGDKTFTGNREFTTCDIEVFKIA</sequence>
<dbReference type="InterPro" id="IPR003131">
    <property type="entry name" value="T1-type_BTB"/>
</dbReference>
<dbReference type="InterPro" id="IPR000210">
    <property type="entry name" value="BTB/POZ_dom"/>
</dbReference>
<gene>
    <name evidence="3" type="ORF">VCS650_LOCUS25065</name>
</gene>
<comment type="caution">
    <text evidence="3">The sequence shown here is derived from an EMBL/GenBank/DDBJ whole genome shotgun (WGS) entry which is preliminary data.</text>
</comment>
<name>A0A814VNH3_9BILA</name>
<dbReference type="SUPFAM" id="SSF54695">
    <property type="entry name" value="POZ domain"/>
    <property type="match status" value="2"/>
</dbReference>
<dbReference type="PANTHER" id="PTHR11145:SF8">
    <property type="entry name" value="RE57120P"/>
    <property type="match status" value="1"/>
</dbReference>
<dbReference type="PROSITE" id="PS50097">
    <property type="entry name" value="BTB"/>
    <property type="match status" value="1"/>
</dbReference>
<dbReference type="Pfam" id="PF07534">
    <property type="entry name" value="TLD"/>
    <property type="match status" value="1"/>
</dbReference>
<proteinExistence type="predicted"/>
<dbReference type="SMART" id="SM00584">
    <property type="entry name" value="TLDc"/>
    <property type="match status" value="1"/>
</dbReference>
<dbReference type="PROSITE" id="PS51886">
    <property type="entry name" value="TLDC"/>
    <property type="match status" value="1"/>
</dbReference>
<dbReference type="SMART" id="SM00225">
    <property type="entry name" value="BTB"/>
    <property type="match status" value="1"/>
</dbReference>
<protein>
    <submittedName>
        <fullName evidence="3">Uncharacterized protein</fullName>
    </submittedName>
</protein>
<dbReference type="AlphaFoldDB" id="A0A814VNH3"/>
<dbReference type="GO" id="GO:0051260">
    <property type="term" value="P:protein homooligomerization"/>
    <property type="evidence" value="ECO:0007669"/>
    <property type="project" value="InterPro"/>
</dbReference>
<accession>A0A814VNH3</accession>
<dbReference type="InterPro" id="IPR045068">
    <property type="entry name" value="BACURD1-3"/>
</dbReference>
<dbReference type="Pfam" id="PF02214">
    <property type="entry name" value="BTB_2"/>
    <property type="match status" value="2"/>
</dbReference>
<dbReference type="PANTHER" id="PTHR11145">
    <property type="entry name" value="BTB/POZ DOMAIN-CONTAINING ADAPTER FOR CUL3-MEDIATED RHOA DEGRADATION PROTEIN FAMILY MEMBER"/>
    <property type="match status" value="1"/>
</dbReference>
<dbReference type="CDD" id="cd18316">
    <property type="entry name" value="BTB_POZ_KCTD-like"/>
    <property type="match status" value="1"/>
</dbReference>
<dbReference type="EMBL" id="CAJNON010000317">
    <property type="protein sequence ID" value="CAF1191194.1"/>
    <property type="molecule type" value="Genomic_DNA"/>
</dbReference>
<dbReference type="InterPro" id="IPR011333">
    <property type="entry name" value="SKP1/BTB/POZ_sf"/>
</dbReference>
<dbReference type="OrthoDB" id="25620at2759"/>
<feature type="domain" description="TLDc" evidence="2">
    <location>
        <begin position="160"/>
        <end position="334"/>
    </location>
</feature>
<evidence type="ECO:0000259" key="2">
    <source>
        <dbReference type="PROSITE" id="PS51886"/>
    </source>
</evidence>
<dbReference type="Gene3D" id="3.30.710.10">
    <property type="entry name" value="Potassium Channel Kv1.1, Chain A"/>
    <property type="match status" value="2"/>
</dbReference>
<organism evidence="3 4">
    <name type="scientific">Adineta steineri</name>
    <dbReference type="NCBI Taxonomy" id="433720"/>
    <lineage>
        <taxon>Eukaryota</taxon>
        <taxon>Metazoa</taxon>
        <taxon>Spiralia</taxon>
        <taxon>Gnathifera</taxon>
        <taxon>Rotifera</taxon>
        <taxon>Eurotatoria</taxon>
        <taxon>Bdelloidea</taxon>
        <taxon>Adinetida</taxon>
        <taxon>Adinetidae</taxon>
        <taxon>Adineta</taxon>
    </lineage>
</organism>
<feature type="domain" description="BTB" evidence="1">
    <location>
        <begin position="54"/>
        <end position="125"/>
    </location>
</feature>
<evidence type="ECO:0000313" key="4">
    <source>
        <dbReference type="Proteomes" id="UP000663891"/>
    </source>
</evidence>
<evidence type="ECO:0000313" key="3">
    <source>
        <dbReference type="EMBL" id="CAF1191194.1"/>
    </source>
</evidence>
<reference evidence="3" key="1">
    <citation type="submission" date="2021-02" db="EMBL/GenBank/DDBJ databases">
        <authorList>
            <person name="Nowell W R."/>
        </authorList>
    </citation>
    <scope>NUCLEOTIDE SEQUENCE</scope>
</reference>
<evidence type="ECO:0000259" key="1">
    <source>
        <dbReference type="PROSITE" id="PS50097"/>
    </source>
</evidence>